<protein>
    <submittedName>
        <fullName evidence="1">Uncharacterized protein</fullName>
    </submittedName>
</protein>
<proteinExistence type="predicted"/>
<sequence>MGNGALVSKPVEQLLGLAGFFTHTSHQLYDCVEKQKIGKDRANERSRDKIECHISLNSYSL</sequence>
<comment type="caution">
    <text evidence="1">The sequence shown here is derived from an EMBL/GenBank/DDBJ whole genome shotgun (WGS) entry which is preliminary data.</text>
</comment>
<dbReference type="AlphaFoldDB" id="A0AAV8YA05"/>
<accession>A0AAV8YA05</accession>
<name>A0AAV8YA05_9CUCU</name>
<keyword evidence="2" id="KW-1185">Reference proteome</keyword>
<evidence type="ECO:0000313" key="1">
    <source>
        <dbReference type="EMBL" id="KAJ8948076.1"/>
    </source>
</evidence>
<dbReference type="EMBL" id="JAPWTK010000144">
    <property type="protein sequence ID" value="KAJ8948076.1"/>
    <property type="molecule type" value="Genomic_DNA"/>
</dbReference>
<gene>
    <name evidence="1" type="ORF">NQ318_008427</name>
</gene>
<organism evidence="1 2">
    <name type="scientific">Aromia moschata</name>
    <dbReference type="NCBI Taxonomy" id="1265417"/>
    <lineage>
        <taxon>Eukaryota</taxon>
        <taxon>Metazoa</taxon>
        <taxon>Ecdysozoa</taxon>
        <taxon>Arthropoda</taxon>
        <taxon>Hexapoda</taxon>
        <taxon>Insecta</taxon>
        <taxon>Pterygota</taxon>
        <taxon>Neoptera</taxon>
        <taxon>Endopterygota</taxon>
        <taxon>Coleoptera</taxon>
        <taxon>Polyphaga</taxon>
        <taxon>Cucujiformia</taxon>
        <taxon>Chrysomeloidea</taxon>
        <taxon>Cerambycidae</taxon>
        <taxon>Cerambycinae</taxon>
        <taxon>Callichromatini</taxon>
        <taxon>Aromia</taxon>
    </lineage>
</organism>
<evidence type="ECO:0000313" key="2">
    <source>
        <dbReference type="Proteomes" id="UP001162162"/>
    </source>
</evidence>
<dbReference type="Proteomes" id="UP001162162">
    <property type="component" value="Unassembled WGS sequence"/>
</dbReference>
<reference evidence="1" key="1">
    <citation type="journal article" date="2023" name="Insect Mol. Biol.">
        <title>Genome sequencing provides insights into the evolution of gene families encoding plant cell wall-degrading enzymes in longhorned beetles.</title>
        <authorList>
            <person name="Shin N.R."/>
            <person name="Okamura Y."/>
            <person name="Kirsch R."/>
            <person name="Pauchet Y."/>
        </authorList>
    </citation>
    <scope>NUCLEOTIDE SEQUENCE</scope>
    <source>
        <strain evidence="1">AMC_N1</strain>
    </source>
</reference>